<dbReference type="FunFam" id="2.40.30.10:FF:000054">
    <property type="entry name" value="Translation initiation factor IF-2"/>
    <property type="match status" value="1"/>
</dbReference>
<feature type="binding site" evidence="10">
    <location>
        <begin position="533"/>
        <end position="540"/>
    </location>
    <ligand>
        <name>GTP</name>
        <dbReference type="ChEBI" id="CHEBI:37565"/>
    </ligand>
</feature>
<evidence type="ECO:0000313" key="15">
    <source>
        <dbReference type="EMBL" id="SEA25972.1"/>
    </source>
</evidence>
<dbReference type="Pfam" id="PF04760">
    <property type="entry name" value="IF2_N"/>
    <property type="match status" value="1"/>
</dbReference>
<keyword evidence="6 10" id="KW-0547">Nucleotide-binding</keyword>
<feature type="region of interest" description="Disordered" evidence="13">
    <location>
        <begin position="155"/>
        <end position="183"/>
    </location>
</feature>
<dbReference type="InterPro" id="IPR005225">
    <property type="entry name" value="Small_GTP-bd"/>
</dbReference>
<dbReference type="InterPro" id="IPR000178">
    <property type="entry name" value="TF_IF2_bacterial-like"/>
</dbReference>
<dbReference type="InterPro" id="IPR004161">
    <property type="entry name" value="EFTu-like_2"/>
</dbReference>
<sequence>MSDDKPIILFKAVKELNVGIATAVEFLEKKGFSVENKPTTKLSRDMYNALLKEFQGDKIVKEEANQIVIGKIRRDEPEVTEKVAEAPRKNVEFENEGILIKNLHSYTPPVEKHKEEVPAQPAKEVAAEKEPEKVEEGALKGVKIVGKINLDDLNSKTRPAKKEELPVQEVVKEEEPVTPVAPEVPAEKPVEVIPEAPKAVQEEVKPVEKPVEQPVEVKAEVVKPVEEIKIEEKPKPVESPVVKAEPVKDVVAPKADKPDEVEVIKARSVKLSGPNIIGKIVLPTTPERKSQPVASSAESNDAKRKRKRKKASGAPGQQHPQSGGQGHQASAGQQGGGSHSTPATPARPAGAPTFTNRPDFRNNTNNTANRPNFRNSKPGTTGGPKEEPTEKEIQDQIKATLARLSGAGKSGKFAQRAKLRRGKRDDVALSAEEAAMELESQSKVLKVTEFVTANELASMMDVPVTKIIGTCMSLGMFVSINQRLDAETLTIVADEFGYEIQFVKPDDEGDSIIEEADEPEDLIPRAPVVTIMGHVDHGKTSLLDYIRKANVVAGEAGGITQHIGAYMVTTATGKKVTFLDTPGHEAFTAMRARGAKVADIAIIVIAADDAVMPQTKEAISHAQAAGVPLVFAFTKIDKPGANSDKIREQLSIMNILVEDWGGKFQSQEISGKSGLNVDVLLDKVLLEAELLELTANPNKRATGSVIEATLDKGRGIVTTVLVQAGTLKVGDPILAGSYSGRVKALFNERGQKVDQAGPSVPVQVLGMQGAPTAGDKFNAVENESEAREIANKRLQLMREQGLRTQKHITLDEIGRRLAIGNFKELNLIVKGDVDGSIEALADSLLKLSTEEIQINIISKAVGQISESDVLLASASDAIIIGFQVRPSSGARKLAEAEQIDIRLYSIIYDAINEIKAAMEGMLAPEFQEKITANVEIRDTFKITKVGTIAGCMVLDGTITRNSKIRIVRDGVVVYTGELASLKRYKDDVKEVARGYECGLNIQNFNNIEVGDIVEAYEQVEVKRKL</sequence>
<dbReference type="SUPFAM" id="SSF52156">
    <property type="entry name" value="Initiation factor IF2/eIF5b, domain 3"/>
    <property type="match status" value="1"/>
</dbReference>
<dbReference type="Pfam" id="PF00009">
    <property type="entry name" value="GTP_EFTU"/>
    <property type="match status" value="1"/>
</dbReference>
<dbReference type="PROSITE" id="PS51722">
    <property type="entry name" value="G_TR_2"/>
    <property type="match status" value="1"/>
</dbReference>
<evidence type="ECO:0000256" key="11">
    <source>
        <dbReference type="RuleBase" id="RU000644"/>
    </source>
</evidence>
<feature type="binding site" evidence="10">
    <location>
        <begin position="580"/>
        <end position="584"/>
    </location>
    <ligand>
        <name>GTP</name>
        <dbReference type="ChEBI" id="CHEBI:37565"/>
    </ligand>
</feature>
<dbReference type="SUPFAM" id="SSF52540">
    <property type="entry name" value="P-loop containing nucleoside triphosphate hydrolases"/>
    <property type="match status" value="1"/>
</dbReference>
<dbReference type="Pfam" id="PF22042">
    <property type="entry name" value="EF-G_D2"/>
    <property type="match status" value="1"/>
</dbReference>
<dbReference type="GO" id="GO:0005525">
    <property type="term" value="F:GTP binding"/>
    <property type="evidence" value="ECO:0007669"/>
    <property type="project" value="UniProtKB-KW"/>
</dbReference>
<keyword evidence="5 10" id="KW-0396">Initiation factor</keyword>
<dbReference type="InterPro" id="IPR015760">
    <property type="entry name" value="TIF_IF2"/>
</dbReference>
<dbReference type="STRING" id="425514.SAMN05443550_102454"/>
<dbReference type="SUPFAM" id="SSF50447">
    <property type="entry name" value="Translation proteins"/>
    <property type="match status" value="2"/>
</dbReference>
<organism evidence="15 16">
    <name type="scientific">Pedobacter hartonius</name>
    <dbReference type="NCBI Taxonomy" id="425514"/>
    <lineage>
        <taxon>Bacteria</taxon>
        <taxon>Pseudomonadati</taxon>
        <taxon>Bacteroidota</taxon>
        <taxon>Sphingobacteriia</taxon>
        <taxon>Sphingobacteriales</taxon>
        <taxon>Sphingobacteriaceae</taxon>
        <taxon>Pedobacter</taxon>
    </lineage>
</organism>
<dbReference type="PANTHER" id="PTHR43381">
    <property type="entry name" value="TRANSLATION INITIATION FACTOR IF-2-RELATED"/>
    <property type="match status" value="1"/>
</dbReference>
<comment type="subcellular location">
    <subcellularLocation>
        <location evidence="1 10 12">Cytoplasm</location>
    </subcellularLocation>
</comment>
<dbReference type="InterPro" id="IPR053905">
    <property type="entry name" value="EF-G-like_DII"/>
</dbReference>
<feature type="domain" description="Tr-type G" evidence="14">
    <location>
        <begin position="524"/>
        <end position="694"/>
    </location>
</feature>
<dbReference type="InterPro" id="IPR027417">
    <property type="entry name" value="P-loop_NTPase"/>
</dbReference>
<evidence type="ECO:0000256" key="9">
    <source>
        <dbReference type="ARBA" id="ARBA00025162"/>
    </source>
</evidence>
<proteinExistence type="inferred from homology"/>
<dbReference type="Proteomes" id="UP000198850">
    <property type="component" value="Unassembled WGS sequence"/>
</dbReference>
<dbReference type="GO" id="GO:0003743">
    <property type="term" value="F:translation initiation factor activity"/>
    <property type="evidence" value="ECO:0007669"/>
    <property type="project" value="UniProtKB-UniRule"/>
</dbReference>
<evidence type="ECO:0000259" key="14">
    <source>
        <dbReference type="PROSITE" id="PS51722"/>
    </source>
</evidence>
<feature type="region of interest" description="Disordered" evidence="13">
    <location>
        <begin position="274"/>
        <end position="393"/>
    </location>
</feature>
<dbReference type="CDD" id="cd03692">
    <property type="entry name" value="mtIF2_IVc"/>
    <property type="match status" value="1"/>
</dbReference>
<feature type="binding site" evidence="10">
    <location>
        <begin position="634"/>
        <end position="637"/>
    </location>
    <ligand>
        <name>GTP</name>
        <dbReference type="ChEBI" id="CHEBI:37565"/>
    </ligand>
</feature>
<gene>
    <name evidence="10" type="primary">infB</name>
    <name evidence="15" type="ORF">SAMN05443550_102454</name>
</gene>
<feature type="region of interest" description="Disordered" evidence="13">
    <location>
        <begin position="109"/>
        <end position="132"/>
    </location>
</feature>
<feature type="compositionally biased region" description="Low complexity" evidence="13">
    <location>
        <begin position="312"/>
        <end position="332"/>
    </location>
</feature>
<evidence type="ECO:0000256" key="4">
    <source>
        <dbReference type="ARBA" id="ARBA00022490"/>
    </source>
</evidence>
<dbReference type="RefSeq" id="WP_090555588.1">
    <property type="nucleotide sequence ID" value="NZ_FNRA01000002.1"/>
</dbReference>
<dbReference type="InterPro" id="IPR023115">
    <property type="entry name" value="TIF_IF2_dom3"/>
</dbReference>
<feature type="compositionally biased region" description="Basic and acidic residues" evidence="13">
    <location>
        <begin position="384"/>
        <end position="393"/>
    </location>
</feature>
<evidence type="ECO:0000256" key="8">
    <source>
        <dbReference type="ARBA" id="ARBA00023134"/>
    </source>
</evidence>
<accession>A0A1H3ZRS1</accession>
<keyword evidence="7 10" id="KW-0648">Protein biosynthesis</keyword>
<keyword evidence="4 10" id="KW-0963">Cytoplasm</keyword>
<dbReference type="AlphaFoldDB" id="A0A1H3ZRS1"/>
<comment type="caution">
    <text evidence="10">Lacks conserved residue(s) required for the propagation of feature annotation.</text>
</comment>
<evidence type="ECO:0000256" key="13">
    <source>
        <dbReference type="SAM" id="MobiDB-lite"/>
    </source>
</evidence>
<dbReference type="InterPro" id="IPR044145">
    <property type="entry name" value="IF2_II"/>
</dbReference>
<dbReference type="NCBIfam" id="TIGR00487">
    <property type="entry name" value="IF-2"/>
    <property type="match status" value="1"/>
</dbReference>
<dbReference type="EMBL" id="FNRA01000002">
    <property type="protein sequence ID" value="SEA25972.1"/>
    <property type="molecule type" value="Genomic_DNA"/>
</dbReference>
<dbReference type="CDD" id="cd03702">
    <property type="entry name" value="IF2_mtIF2_II"/>
    <property type="match status" value="1"/>
</dbReference>
<dbReference type="Gene3D" id="3.40.50.300">
    <property type="entry name" value="P-loop containing nucleotide triphosphate hydrolases"/>
    <property type="match status" value="1"/>
</dbReference>
<dbReference type="HAMAP" id="MF_00100_B">
    <property type="entry name" value="IF_2_B"/>
    <property type="match status" value="1"/>
</dbReference>
<dbReference type="PANTHER" id="PTHR43381:SF5">
    <property type="entry name" value="TR-TYPE G DOMAIN-CONTAINING PROTEIN"/>
    <property type="match status" value="1"/>
</dbReference>
<dbReference type="InterPro" id="IPR000795">
    <property type="entry name" value="T_Tr_GTP-bd_dom"/>
</dbReference>
<dbReference type="FunFam" id="2.40.30.10:FF:000008">
    <property type="entry name" value="Translation initiation factor IF-2"/>
    <property type="match status" value="1"/>
</dbReference>
<reference evidence="15 16" key="1">
    <citation type="submission" date="2016-10" db="EMBL/GenBank/DDBJ databases">
        <authorList>
            <person name="de Groot N.N."/>
        </authorList>
    </citation>
    <scope>NUCLEOTIDE SEQUENCE [LARGE SCALE GENOMIC DNA]</scope>
    <source>
        <strain evidence="15 16">DSM 19033</strain>
    </source>
</reference>
<dbReference type="Pfam" id="PF11987">
    <property type="entry name" value="IF-2"/>
    <property type="match status" value="1"/>
</dbReference>
<evidence type="ECO:0000256" key="2">
    <source>
        <dbReference type="ARBA" id="ARBA00007733"/>
    </source>
</evidence>
<dbReference type="GO" id="GO:0003924">
    <property type="term" value="F:GTPase activity"/>
    <property type="evidence" value="ECO:0007669"/>
    <property type="project" value="UniProtKB-UniRule"/>
</dbReference>
<name>A0A1H3ZRS1_9SPHI</name>
<dbReference type="InterPro" id="IPR009000">
    <property type="entry name" value="Transl_B-barrel_sf"/>
</dbReference>
<dbReference type="Gene3D" id="3.40.50.10050">
    <property type="entry name" value="Translation initiation factor IF- 2, domain 3"/>
    <property type="match status" value="1"/>
</dbReference>
<comment type="similarity">
    <text evidence="2 10 11">Belongs to the TRAFAC class translation factor GTPase superfamily. Classic translation factor GTPase family. IF-2 subfamily.</text>
</comment>
<dbReference type="PROSITE" id="PS01176">
    <property type="entry name" value="IF2"/>
    <property type="match status" value="1"/>
</dbReference>
<protein>
    <recommendedName>
        <fullName evidence="3 10">Translation initiation factor IF-2</fullName>
    </recommendedName>
</protein>
<dbReference type="NCBIfam" id="TIGR00231">
    <property type="entry name" value="small_GTP"/>
    <property type="match status" value="1"/>
</dbReference>
<evidence type="ECO:0000256" key="5">
    <source>
        <dbReference type="ARBA" id="ARBA00022540"/>
    </source>
</evidence>
<evidence type="ECO:0000313" key="16">
    <source>
        <dbReference type="Proteomes" id="UP000198850"/>
    </source>
</evidence>
<dbReference type="GO" id="GO:0005737">
    <property type="term" value="C:cytoplasm"/>
    <property type="evidence" value="ECO:0007669"/>
    <property type="project" value="UniProtKB-SubCell"/>
</dbReference>
<feature type="compositionally biased region" description="Basic and acidic residues" evidence="13">
    <location>
        <begin position="155"/>
        <end position="175"/>
    </location>
</feature>
<dbReference type="OrthoDB" id="9811804at2"/>
<dbReference type="Gene3D" id="2.40.30.10">
    <property type="entry name" value="Translation factors"/>
    <property type="match status" value="2"/>
</dbReference>
<comment type="function">
    <text evidence="9 10 11">One of the essential components for the initiation of protein synthesis. Protects formylmethionyl-tRNA from spontaneous hydrolysis and promotes its binding to the 30S ribosomal subunits. Also involved in the hydrolysis of GTP during the formation of the 70S ribosomal complex.</text>
</comment>
<evidence type="ECO:0000256" key="1">
    <source>
        <dbReference type="ARBA" id="ARBA00004496"/>
    </source>
</evidence>
<evidence type="ECO:0000256" key="3">
    <source>
        <dbReference type="ARBA" id="ARBA00020675"/>
    </source>
</evidence>
<dbReference type="Pfam" id="PF03144">
    <property type="entry name" value="GTP_EFTU_D2"/>
    <property type="match status" value="1"/>
</dbReference>
<dbReference type="FunFam" id="3.40.50.10050:FF:000001">
    <property type="entry name" value="Translation initiation factor IF-2"/>
    <property type="match status" value="1"/>
</dbReference>
<keyword evidence="16" id="KW-1185">Reference proteome</keyword>
<evidence type="ECO:0000256" key="10">
    <source>
        <dbReference type="HAMAP-Rule" id="MF_00100"/>
    </source>
</evidence>
<keyword evidence="8 10" id="KW-0342">GTP-binding</keyword>
<dbReference type="InterPro" id="IPR006847">
    <property type="entry name" value="IF2_N"/>
</dbReference>
<dbReference type="CDD" id="cd01887">
    <property type="entry name" value="IF2_eIF5B"/>
    <property type="match status" value="1"/>
</dbReference>
<dbReference type="InterPro" id="IPR036925">
    <property type="entry name" value="TIF_IF2_dom3_sf"/>
</dbReference>
<feature type="compositionally biased region" description="Low complexity" evidence="13">
    <location>
        <begin position="339"/>
        <end position="375"/>
    </location>
</feature>
<dbReference type="FunFam" id="3.40.50.300:FF:000019">
    <property type="entry name" value="Translation initiation factor IF-2"/>
    <property type="match status" value="1"/>
</dbReference>
<evidence type="ECO:0000256" key="12">
    <source>
        <dbReference type="RuleBase" id="RU000645"/>
    </source>
</evidence>
<evidence type="ECO:0000256" key="6">
    <source>
        <dbReference type="ARBA" id="ARBA00022741"/>
    </source>
</evidence>
<evidence type="ECO:0000256" key="7">
    <source>
        <dbReference type="ARBA" id="ARBA00022917"/>
    </source>
</evidence>